<dbReference type="RefSeq" id="WP_021726284.1">
    <property type="nucleotide sequence ID" value="NZ_AWEZ01000046.1"/>
</dbReference>
<dbReference type="STRING" id="1125712.HMPREF1316_2518"/>
<dbReference type="SMART" id="SM00345">
    <property type="entry name" value="HTH_GNTR"/>
    <property type="match status" value="1"/>
</dbReference>
<dbReference type="Gene3D" id="3.40.1410.10">
    <property type="entry name" value="Chorismate lyase-like"/>
    <property type="match status" value="1"/>
</dbReference>
<keyword evidence="6" id="KW-1185">Reference proteome</keyword>
<evidence type="ECO:0000256" key="1">
    <source>
        <dbReference type="ARBA" id="ARBA00023015"/>
    </source>
</evidence>
<feature type="domain" description="HTH gntR-type" evidence="4">
    <location>
        <begin position="11"/>
        <end position="79"/>
    </location>
</feature>
<dbReference type="InterPro" id="IPR036388">
    <property type="entry name" value="WH-like_DNA-bd_sf"/>
</dbReference>
<sequence length="247" mass="27712">MSEQADPTSSFPLYMQVLAHIQYDIDSGAYGIGESIPSESELEKRFSVSRITIRRAVQELVDAGYLIKRPGKGTFVREKSSRLHLLKSLRDVETKSFTEACEEAGYEAGSIELECKVVEATEEDQAFFDLLPGEKIISLKRVHTANGIPVMANFTRFPEDGFAYIEHENLQNRSLYDSIRLHKGCTPKLDGECILSSERAVGKLAEYLSVPEGEPLFRLNGHYVDAQNRPLMAEEQIMIGSRYSIAL</sequence>
<dbReference type="InterPro" id="IPR036390">
    <property type="entry name" value="WH_DNA-bd_sf"/>
</dbReference>
<organism evidence="5 6">
    <name type="scientific">Olsenella profusa F0195</name>
    <dbReference type="NCBI Taxonomy" id="1125712"/>
    <lineage>
        <taxon>Bacteria</taxon>
        <taxon>Bacillati</taxon>
        <taxon>Actinomycetota</taxon>
        <taxon>Coriobacteriia</taxon>
        <taxon>Coriobacteriales</taxon>
        <taxon>Atopobiaceae</taxon>
        <taxon>Olsenella</taxon>
    </lineage>
</organism>
<gene>
    <name evidence="5" type="ORF">HMPREF1316_2518</name>
</gene>
<dbReference type="Gene3D" id="1.10.10.10">
    <property type="entry name" value="Winged helix-like DNA-binding domain superfamily/Winged helix DNA-binding domain"/>
    <property type="match status" value="1"/>
</dbReference>
<evidence type="ECO:0000313" key="5">
    <source>
        <dbReference type="EMBL" id="ERL08107.1"/>
    </source>
</evidence>
<name>U2UYC2_9ACTN</name>
<dbReference type="PANTHER" id="PTHR44846:SF1">
    <property type="entry name" value="MANNOSYL-D-GLYCERATE TRANSPORT_METABOLISM SYSTEM REPRESSOR MNGR-RELATED"/>
    <property type="match status" value="1"/>
</dbReference>
<dbReference type="GO" id="GO:0003700">
    <property type="term" value="F:DNA-binding transcription factor activity"/>
    <property type="evidence" value="ECO:0007669"/>
    <property type="project" value="InterPro"/>
</dbReference>
<dbReference type="Pfam" id="PF07702">
    <property type="entry name" value="UTRA"/>
    <property type="match status" value="1"/>
</dbReference>
<dbReference type="Pfam" id="PF00392">
    <property type="entry name" value="GntR"/>
    <property type="match status" value="1"/>
</dbReference>
<dbReference type="InterPro" id="IPR028978">
    <property type="entry name" value="Chorismate_lyase_/UTRA_dom_sf"/>
</dbReference>
<dbReference type="GO" id="GO:0003677">
    <property type="term" value="F:DNA binding"/>
    <property type="evidence" value="ECO:0007669"/>
    <property type="project" value="UniProtKB-KW"/>
</dbReference>
<evidence type="ECO:0000256" key="2">
    <source>
        <dbReference type="ARBA" id="ARBA00023125"/>
    </source>
</evidence>
<reference evidence="5 6" key="1">
    <citation type="submission" date="2013-08" db="EMBL/GenBank/DDBJ databases">
        <authorList>
            <person name="Durkin A.S."/>
            <person name="Haft D.R."/>
            <person name="McCorrison J."/>
            <person name="Torralba M."/>
            <person name="Gillis M."/>
            <person name="Haft D.H."/>
            <person name="Methe B."/>
            <person name="Sutton G."/>
            <person name="Nelson K.E."/>
        </authorList>
    </citation>
    <scope>NUCLEOTIDE SEQUENCE [LARGE SCALE GENOMIC DNA]</scope>
    <source>
        <strain evidence="5 6">F0195</strain>
    </source>
</reference>
<dbReference type="PRINTS" id="PR00035">
    <property type="entry name" value="HTHGNTR"/>
</dbReference>
<evidence type="ECO:0000313" key="6">
    <source>
        <dbReference type="Proteomes" id="UP000016638"/>
    </source>
</evidence>
<protein>
    <submittedName>
        <fullName evidence="5">UbiC transcription regulator-associated domain protein</fullName>
    </submittedName>
</protein>
<dbReference type="FunFam" id="1.10.10.10:FF:000079">
    <property type="entry name" value="GntR family transcriptional regulator"/>
    <property type="match status" value="1"/>
</dbReference>
<accession>U2UYC2</accession>
<dbReference type="PROSITE" id="PS50949">
    <property type="entry name" value="HTH_GNTR"/>
    <property type="match status" value="1"/>
</dbReference>
<keyword evidence="3" id="KW-0804">Transcription</keyword>
<dbReference type="InterPro" id="IPR050679">
    <property type="entry name" value="Bact_HTH_transcr_reg"/>
</dbReference>
<evidence type="ECO:0000256" key="3">
    <source>
        <dbReference type="ARBA" id="ARBA00023163"/>
    </source>
</evidence>
<dbReference type="InterPro" id="IPR011663">
    <property type="entry name" value="UTRA"/>
</dbReference>
<dbReference type="EMBL" id="AWEZ01000046">
    <property type="protein sequence ID" value="ERL08107.1"/>
    <property type="molecule type" value="Genomic_DNA"/>
</dbReference>
<comment type="caution">
    <text evidence="5">The sequence shown here is derived from an EMBL/GenBank/DDBJ whole genome shotgun (WGS) entry which is preliminary data.</text>
</comment>
<dbReference type="eggNOG" id="COG2188">
    <property type="taxonomic scope" value="Bacteria"/>
</dbReference>
<dbReference type="SMART" id="SM00866">
    <property type="entry name" value="UTRA"/>
    <property type="match status" value="1"/>
</dbReference>
<dbReference type="AlphaFoldDB" id="U2UYC2"/>
<dbReference type="InterPro" id="IPR000524">
    <property type="entry name" value="Tscrpt_reg_HTH_GntR"/>
</dbReference>
<dbReference type="Proteomes" id="UP000016638">
    <property type="component" value="Unassembled WGS sequence"/>
</dbReference>
<keyword evidence="2" id="KW-0238">DNA-binding</keyword>
<dbReference type="CDD" id="cd07377">
    <property type="entry name" value="WHTH_GntR"/>
    <property type="match status" value="1"/>
</dbReference>
<dbReference type="GO" id="GO:0045892">
    <property type="term" value="P:negative regulation of DNA-templated transcription"/>
    <property type="evidence" value="ECO:0007669"/>
    <property type="project" value="TreeGrafter"/>
</dbReference>
<dbReference type="SUPFAM" id="SSF64288">
    <property type="entry name" value="Chorismate lyase-like"/>
    <property type="match status" value="1"/>
</dbReference>
<proteinExistence type="predicted"/>
<keyword evidence="1" id="KW-0805">Transcription regulation</keyword>
<dbReference type="PANTHER" id="PTHR44846">
    <property type="entry name" value="MANNOSYL-D-GLYCERATE TRANSPORT/METABOLISM SYSTEM REPRESSOR MNGR-RELATED"/>
    <property type="match status" value="1"/>
</dbReference>
<evidence type="ECO:0000259" key="4">
    <source>
        <dbReference type="PROSITE" id="PS50949"/>
    </source>
</evidence>
<dbReference type="SUPFAM" id="SSF46785">
    <property type="entry name" value="Winged helix' DNA-binding domain"/>
    <property type="match status" value="1"/>
</dbReference>